<protein>
    <submittedName>
        <fullName evidence="1">Uncharacterized protein</fullName>
    </submittedName>
</protein>
<proteinExistence type="predicted"/>
<gene>
    <name evidence="1" type="ORF">SDC9_159475</name>
</gene>
<dbReference type="AlphaFoldDB" id="A0A645FIU3"/>
<sequence length="79" mass="8260">MSLIKTKVIECLHQSGEGCCLPAMARCFALLGHWEAMRAGVVLAGPHGKKNRARGPVSEVSHPVAGAILLDDGAVLPES</sequence>
<comment type="caution">
    <text evidence="1">The sequence shown here is derived from an EMBL/GenBank/DDBJ whole genome shotgun (WGS) entry which is preliminary data.</text>
</comment>
<name>A0A645FIU3_9ZZZZ</name>
<reference evidence="1" key="1">
    <citation type="submission" date="2019-08" db="EMBL/GenBank/DDBJ databases">
        <authorList>
            <person name="Kucharzyk K."/>
            <person name="Murdoch R.W."/>
            <person name="Higgins S."/>
            <person name="Loffler F."/>
        </authorList>
    </citation>
    <scope>NUCLEOTIDE SEQUENCE</scope>
</reference>
<accession>A0A645FIU3</accession>
<evidence type="ECO:0000313" key="1">
    <source>
        <dbReference type="EMBL" id="MPN12163.1"/>
    </source>
</evidence>
<dbReference type="EMBL" id="VSSQ01058455">
    <property type="protein sequence ID" value="MPN12163.1"/>
    <property type="molecule type" value="Genomic_DNA"/>
</dbReference>
<organism evidence="1">
    <name type="scientific">bioreactor metagenome</name>
    <dbReference type="NCBI Taxonomy" id="1076179"/>
    <lineage>
        <taxon>unclassified sequences</taxon>
        <taxon>metagenomes</taxon>
        <taxon>ecological metagenomes</taxon>
    </lineage>
</organism>